<dbReference type="InterPro" id="IPR015943">
    <property type="entry name" value="WD40/YVTN_repeat-like_dom_sf"/>
</dbReference>
<dbReference type="EMBL" id="UINC01003293">
    <property type="protein sequence ID" value="SVA05046.1"/>
    <property type="molecule type" value="Genomic_DNA"/>
</dbReference>
<evidence type="ECO:0000313" key="2">
    <source>
        <dbReference type="EMBL" id="SVA05046.1"/>
    </source>
</evidence>
<protein>
    <recommendedName>
        <fullName evidence="1">FlgD/Vpr Ig-like domain-containing protein</fullName>
    </recommendedName>
</protein>
<dbReference type="Gene3D" id="2.130.10.10">
    <property type="entry name" value="YVTN repeat-like/Quinoprotein amine dehydrogenase"/>
    <property type="match status" value="2"/>
</dbReference>
<dbReference type="AlphaFoldDB" id="A0A381SM12"/>
<dbReference type="PANTHER" id="PTHR43739">
    <property type="entry name" value="XYLOGLUCANASE (EUROFUNG)"/>
    <property type="match status" value="1"/>
</dbReference>
<gene>
    <name evidence="2" type="ORF">METZ01_LOCUS57900</name>
</gene>
<proteinExistence type="predicted"/>
<dbReference type="InterPro" id="IPR052025">
    <property type="entry name" value="Xyloglucanase_GH74"/>
</dbReference>
<dbReference type="InterPro" id="IPR025965">
    <property type="entry name" value="FlgD/Vpr_Ig-like"/>
</dbReference>
<dbReference type="PANTHER" id="PTHR43739:SF5">
    <property type="entry name" value="EXO-ALPHA-SIALIDASE"/>
    <property type="match status" value="1"/>
</dbReference>
<organism evidence="2">
    <name type="scientific">marine metagenome</name>
    <dbReference type="NCBI Taxonomy" id="408172"/>
    <lineage>
        <taxon>unclassified sequences</taxon>
        <taxon>metagenomes</taxon>
        <taxon>ecological metagenomes</taxon>
    </lineage>
</organism>
<evidence type="ECO:0000259" key="1">
    <source>
        <dbReference type="Pfam" id="PF13860"/>
    </source>
</evidence>
<sequence length="858" mass="94088">MKSPISGEIPAEIKRGALEFAKMLPTTRVAPGRMEKSASAELKLEWTSRGPYNVGGRTRGLAIDVANPNIYIAGGVSGGIWRSEDGGDTWEKMTKSHQLHSVTTIAQDPREGYTHIWYAGTGEVRGNSAGASGAPYRGDGIYKSIDNGLTWELLASTTTGIPEMFDNYFNYNWRVFVHPETGHVYTASFGSIYKSEDGGMSWKQLLGDGQDRYTDLVLSDSGLMVACLGNEEGIGAVLRSVDGDTWTNITPTGFPSEYVRLVADIAPSNDSIIYVIGNNGDDSFFWKYKYLSGDGSGSDGSWVDRTANLPDDYTTQNGYDIHVRVSPSDTNFVFFGGTNLYYTTDGMESATKRYKFGGYGHEDHHPDQHDVLLYKDKLHKVFSASDGGVHIMDDLTSWDKKWTSLNNGYLTTQFYTVTIDYSGALNNMVMGGTQDNGTWETTSTDLMKPWNDIYGGDGSFCSVIRSGNAYVVSSQRGNVLMKDYSNPFNWSFGSGKYANYSWGYLTPPEVDTDDVLFINPLLVDPIDDKILYYAGGTKLWRNNNIHLNDQNYKQADGGGSYTAIHWEEIDGVTTIGKISSLGASMNPGHRLYFGTSAGYIYRLDNSNTSKNPIDVSNNLRKGYVHSISVDAYNADKVMVCLSNYESPSIFYTENGGATWNDVSGNLEVEPSGNGDGPSVRSVLVFPVKGGYKYFAGTSTGLYSTSTLDGINTIWVQESEEAIGNVVVDMVVGRPSDGYLAIATHGNGIYSAQLDAGDLAVNDPNLPTHFDLTQNYPNPFNPSTTITFTLDVNGTVTLKVFDLMGRKISTLLNNVKKAGTHHIVWNGKDTFGNEMPSGLYLYSLESNGRVDTKKMQLLK</sequence>
<dbReference type="Pfam" id="PF13860">
    <property type="entry name" value="FlgD_ig"/>
    <property type="match status" value="1"/>
</dbReference>
<dbReference type="CDD" id="cd15482">
    <property type="entry name" value="Sialidase_non-viral"/>
    <property type="match status" value="1"/>
</dbReference>
<dbReference type="GO" id="GO:0010411">
    <property type="term" value="P:xyloglucan metabolic process"/>
    <property type="evidence" value="ECO:0007669"/>
    <property type="project" value="TreeGrafter"/>
</dbReference>
<dbReference type="Gene3D" id="2.60.40.4070">
    <property type="match status" value="1"/>
</dbReference>
<dbReference type="NCBIfam" id="TIGR04183">
    <property type="entry name" value="Por_Secre_tail"/>
    <property type="match status" value="1"/>
</dbReference>
<accession>A0A381SM12</accession>
<dbReference type="SUPFAM" id="SSF110296">
    <property type="entry name" value="Oligoxyloglucan reducing end-specific cellobiohydrolase"/>
    <property type="match status" value="2"/>
</dbReference>
<reference evidence="2" key="1">
    <citation type="submission" date="2018-05" db="EMBL/GenBank/DDBJ databases">
        <authorList>
            <person name="Lanie J.A."/>
            <person name="Ng W.-L."/>
            <person name="Kazmierczak K.M."/>
            <person name="Andrzejewski T.M."/>
            <person name="Davidsen T.M."/>
            <person name="Wayne K.J."/>
            <person name="Tettelin H."/>
            <person name="Glass J.I."/>
            <person name="Rusch D."/>
            <person name="Podicherti R."/>
            <person name="Tsui H.-C.T."/>
            <person name="Winkler M.E."/>
        </authorList>
    </citation>
    <scope>NUCLEOTIDE SEQUENCE</scope>
</reference>
<dbReference type="InterPro" id="IPR026444">
    <property type="entry name" value="Secre_tail"/>
</dbReference>
<feature type="domain" description="FlgD/Vpr Ig-like" evidence="1">
    <location>
        <begin position="789"/>
        <end position="846"/>
    </location>
</feature>
<name>A0A381SM12_9ZZZZ</name>